<feature type="transmembrane region" description="Helical" evidence="2">
    <location>
        <begin position="355"/>
        <end position="382"/>
    </location>
</feature>
<dbReference type="AlphaFoldDB" id="A0A4S8IJ21"/>
<keyword evidence="2" id="KW-0812">Transmembrane</keyword>
<feature type="transmembrane region" description="Helical" evidence="2">
    <location>
        <begin position="126"/>
        <end position="143"/>
    </location>
</feature>
<dbReference type="EMBL" id="PYDT01000010">
    <property type="protein sequence ID" value="THU48089.1"/>
    <property type="molecule type" value="Genomic_DNA"/>
</dbReference>
<sequence length="398" mass="42947">MPNPWKKFRAGGGGGGGGGVSRLLAELRPPEQGGSLVVQTGFPTSLADLVVKNRGRLKKPSRKKKLPPSDLDSAASGPVATPVVATPSDDGARPGAAFVNRPVPVTEDGCSSSLISTETDRKRLKTGLGFLLAMMSVLVLLAIERKKLVVGITVSAFALRLLDSMSFQMLGFLKPCPEAQSRLNSVVVGGWDLEGRGVVSPIREVGISSSSDTVRSERNSVESIDLDPRREALLERRDLVGAGKACHEHDHRSKGNSKVKKLFRKFVPKKFRRRTDKKNAEELISDLSGRGASDGITEIEEEEAVNGDDDSDAVLGSGDVLSINAFNKVTDHDRKDVEFSRENLYESKSGSSHQLCFCAVVLLGLLGGKSVALVLTVSWFLFHKSIKTLWRKGTDLFV</sequence>
<feature type="compositionally biased region" description="Basic residues" evidence="1">
    <location>
        <begin position="53"/>
        <end position="66"/>
    </location>
</feature>
<keyword evidence="4" id="KW-1185">Reference proteome</keyword>
<feature type="region of interest" description="Disordered" evidence="1">
    <location>
        <begin position="53"/>
        <end position="95"/>
    </location>
</feature>
<evidence type="ECO:0000313" key="3">
    <source>
        <dbReference type="EMBL" id="THU48089.1"/>
    </source>
</evidence>
<keyword evidence="2" id="KW-0472">Membrane</keyword>
<protein>
    <submittedName>
        <fullName evidence="3">Uncharacterized protein</fullName>
    </submittedName>
</protein>
<evidence type="ECO:0000256" key="2">
    <source>
        <dbReference type="SAM" id="Phobius"/>
    </source>
</evidence>
<feature type="region of interest" description="Disordered" evidence="1">
    <location>
        <begin position="1"/>
        <end position="23"/>
    </location>
</feature>
<evidence type="ECO:0000256" key="1">
    <source>
        <dbReference type="SAM" id="MobiDB-lite"/>
    </source>
</evidence>
<dbReference type="Proteomes" id="UP000317650">
    <property type="component" value="Chromosome 9"/>
</dbReference>
<evidence type="ECO:0000313" key="4">
    <source>
        <dbReference type="Proteomes" id="UP000317650"/>
    </source>
</evidence>
<gene>
    <name evidence="3" type="ORF">C4D60_Mb09t22550</name>
</gene>
<feature type="compositionally biased region" description="Gly residues" evidence="1">
    <location>
        <begin position="10"/>
        <end position="20"/>
    </location>
</feature>
<dbReference type="PANTHER" id="PTHR36381:SF1">
    <property type="entry name" value="ETHYLENE-REGULATED TRANSCRIPT 2 (ERT2)"/>
    <property type="match status" value="1"/>
</dbReference>
<name>A0A4S8IJ21_MUSBA</name>
<proteinExistence type="predicted"/>
<comment type="caution">
    <text evidence="3">The sequence shown here is derived from an EMBL/GenBank/DDBJ whole genome shotgun (WGS) entry which is preliminary data.</text>
</comment>
<dbReference type="PANTHER" id="PTHR36381">
    <property type="entry name" value="ETHYLENE-REGULATED TRANSCRIPT 2 (ERT2)"/>
    <property type="match status" value="1"/>
</dbReference>
<reference evidence="3 4" key="1">
    <citation type="journal article" date="2019" name="Nat. Plants">
        <title>Genome sequencing of Musa balbisiana reveals subgenome evolution and function divergence in polyploid bananas.</title>
        <authorList>
            <person name="Yao X."/>
        </authorList>
    </citation>
    <scope>NUCLEOTIDE SEQUENCE [LARGE SCALE GENOMIC DNA]</scope>
    <source>
        <strain evidence="4">cv. DH-PKW</strain>
        <tissue evidence="3">Leaves</tissue>
    </source>
</reference>
<organism evidence="3 4">
    <name type="scientific">Musa balbisiana</name>
    <name type="common">Banana</name>
    <dbReference type="NCBI Taxonomy" id="52838"/>
    <lineage>
        <taxon>Eukaryota</taxon>
        <taxon>Viridiplantae</taxon>
        <taxon>Streptophyta</taxon>
        <taxon>Embryophyta</taxon>
        <taxon>Tracheophyta</taxon>
        <taxon>Spermatophyta</taxon>
        <taxon>Magnoliopsida</taxon>
        <taxon>Liliopsida</taxon>
        <taxon>Zingiberales</taxon>
        <taxon>Musaceae</taxon>
        <taxon>Musa</taxon>
    </lineage>
</organism>
<accession>A0A4S8IJ21</accession>
<keyword evidence="2" id="KW-1133">Transmembrane helix</keyword>